<dbReference type="PANTHER" id="PTHR43591:SF24">
    <property type="entry name" value="2-METHOXY-6-POLYPRENYL-1,4-BENZOQUINOL METHYLASE, MITOCHONDRIAL"/>
    <property type="match status" value="1"/>
</dbReference>
<dbReference type="SUPFAM" id="SSF53335">
    <property type="entry name" value="S-adenosyl-L-methionine-dependent methyltransferases"/>
    <property type="match status" value="1"/>
</dbReference>
<dbReference type="InterPro" id="IPR029063">
    <property type="entry name" value="SAM-dependent_MTases_sf"/>
</dbReference>
<dbReference type="RefSeq" id="WP_150937410.1">
    <property type="nucleotide sequence ID" value="NZ_VYTZ01000011.1"/>
</dbReference>
<dbReference type="PANTHER" id="PTHR43591">
    <property type="entry name" value="METHYLTRANSFERASE"/>
    <property type="match status" value="1"/>
</dbReference>
<dbReference type="CDD" id="cd02440">
    <property type="entry name" value="AdoMet_MTases"/>
    <property type="match status" value="1"/>
</dbReference>
<evidence type="ECO:0000259" key="1">
    <source>
        <dbReference type="Pfam" id="PF13649"/>
    </source>
</evidence>
<organism evidence="2 3">
    <name type="scientific">Microbispora cellulosiformans</name>
    <dbReference type="NCBI Taxonomy" id="2614688"/>
    <lineage>
        <taxon>Bacteria</taxon>
        <taxon>Bacillati</taxon>
        <taxon>Actinomycetota</taxon>
        <taxon>Actinomycetes</taxon>
        <taxon>Streptosporangiales</taxon>
        <taxon>Streptosporangiaceae</taxon>
        <taxon>Microbispora</taxon>
    </lineage>
</organism>
<dbReference type="GO" id="GO:0032259">
    <property type="term" value="P:methylation"/>
    <property type="evidence" value="ECO:0007669"/>
    <property type="project" value="UniProtKB-KW"/>
</dbReference>
<keyword evidence="3" id="KW-1185">Reference proteome</keyword>
<reference evidence="2 3" key="1">
    <citation type="submission" date="2019-09" db="EMBL/GenBank/DDBJ databases">
        <title>Screening of Novel Bioactive Compounds from Soil-Associated.</title>
        <authorList>
            <person name="Gong X."/>
        </authorList>
    </citation>
    <scope>NUCLEOTIDE SEQUENCE [LARGE SCALE GENOMIC DNA]</scope>
    <source>
        <strain evidence="2 3">Gxj-6</strain>
    </source>
</reference>
<evidence type="ECO:0000313" key="2">
    <source>
        <dbReference type="EMBL" id="KAA9375532.1"/>
    </source>
</evidence>
<feature type="domain" description="Methyltransferase" evidence="1">
    <location>
        <begin position="40"/>
        <end position="131"/>
    </location>
</feature>
<dbReference type="Proteomes" id="UP000327011">
    <property type="component" value="Unassembled WGS sequence"/>
</dbReference>
<dbReference type="InterPro" id="IPR041698">
    <property type="entry name" value="Methyltransf_25"/>
</dbReference>
<proteinExistence type="predicted"/>
<keyword evidence="2" id="KW-0489">Methyltransferase</keyword>
<gene>
    <name evidence="2" type="ORF">F5972_27690</name>
</gene>
<keyword evidence="2" id="KW-0808">Transferase</keyword>
<dbReference type="Pfam" id="PF13649">
    <property type="entry name" value="Methyltransf_25"/>
    <property type="match status" value="1"/>
</dbReference>
<dbReference type="Gene3D" id="3.40.50.150">
    <property type="entry name" value="Vaccinia Virus protein VP39"/>
    <property type="match status" value="1"/>
</dbReference>
<accession>A0A5J5JW29</accession>
<dbReference type="AlphaFoldDB" id="A0A5J5JW29"/>
<dbReference type="GO" id="GO:0008168">
    <property type="term" value="F:methyltransferase activity"/>
    <property type="evidence" value="ECO:0007669"/>
    <property type="project" value="UniProtKB-KW"/>
</dbReference>
<sequence length="242" mass="27644">MYARLAEEYDALLGELAESTWRQGIVAELAGLSRGTGTRIADIGAGTGIGGRLMRELRPDFQIVGLDRAARMLERARGSYRRTVVADASEGLPFEDREFDVLVSGFDTLNYFDPAVLRVFLAEAARCLREFGLLIFDYSSPRLLREEWRDLEYEENHADGRVRWSHRYDASQDRCVSTVERYSEGGELKWREQHVQYALDAYSLAGLAEKQGLSVERVRNLDKPVYTPLANTHIWVMSRQRC</sequence>
<dbReference type="EMBL" id="VYTZ01000011">
    <property type="protein sequence ID" value="KAA9375532.1"/>
    <property type="molecule type" value="Genomic_DNA"/>
</dbReference>
<name>A0A5J5JW29_9ACTN</name>
<evidence type="ECO:0000313" key="3">
    <source>
        <dbReference type="Proteomes" id="UP000327011"/>
    </source>
</evidence>
<comment type="caution">
    <text evidence="2">The sequence shown here is derived from an EMBL/GenBank/DDBJ whole genome shotgun (WGS) entry which is preliminary data.</text>
</comment>
<protein>
    <submittedName>
        <fullName evidence="2">Class I SAM-dependent methyltransferase</fullName>
    </submittedName>
</protein>